<dbReference type="GO" id="GO:0005388">
    <property type="term" value="F:P-type calcium transporter activity"/>
    <property type="evidence" value="ECO:0007669"/>
    <property type="project" value="TreeGrafter"/>
</dbReference>
<name>A0A2U1QDR3_ARTAN</name>
<dbReference type="AlphaFoldDB" id="A0A2U1QDR3"/>
<evidence type="ECO:0000256" key="3">
    <source>
        <dbReference type="SAM" id="Phobius"/>
    </source>
</evidence>
<protein>
    <submittedName>
        <fullName evidence="4">Uncharacterized protein</fullName>
    </submittedName>
</protein>
<evidence type="ECO:0000256" key="1">
    <source>
        <dbReference type="ARBA" id="ARBA00004127"/>
    </source>
</evidence>
<comment type="caution">
    <text evidence="4">The sequence shown here is derived from an EMBL/GenBank/DDBJ whole genome shotgun (WGS) entry which is preliminary data.</text>
</comment>
<proteinExistence type="predicted"/>
<sequence length="227" mass="25233">MTGESKIVHKDPKAPFLMSDCKVADGAGTMLVTNLLFTSFTGSKFKYLIPYGLYCINYETCNISLLGVVTFSQVTSVGINTEWGLLMASICEDTGEETPLQVYLFCYTWTLFIVMLLAIDLLLQFDCGELQVLHWLAYSMKKMMVDKALKIDCNIIQASPLCCYMRELHRTHQEVFSSPRYDFGRDHMKIAKGQHTEIMIGIRNASAIKTASGTSSARTCATTGIGG</sequence>
<comment type="subcellular location">
    <subcellularLocation>
        <location evidence="1">Endomembrane system</location>
        <topology evidence="1">Multi-pass membrane protein</topology>
    </subcellularLocation>
</comment>
<keyword evidence="3" id="KW-0472">Membrane</keyword>
<feature type="transmembrane region" description="Helical" evidence="3">
    <location>
        <begin position="102"/>
        <end position="123"/>
    </location>
</feature>
<gene>
    <name evidence="4" type="ORF">CTI12_AA043490</name>
</gene>
<organism evidence="4 5">
    <name type="scientific">Artemisia annua</name>
    <name type="common">Sweet wormwood</name>
    <dbReference type="NCBI Taxonomy" id="35608"/>
    <lineage>
        <taxon>Eukaryota</taxon>
        <taxon>Viridiplantae</taxon>
        <taxon>Streptophyta</taxon>
        <taxon>Embryophyta</taxon>
        <taxon>Tracheophyta</taxon>
        <taxon>Spermatophyta</taxon>
        <taxon>Magnoliopsida</taxon>
        <taxon>eudicotyledons</taxon>
        <taxon>Gunneridae</taxon>
        <taxon>Pentapetalae</taxon>
        <taxon>asterids</taxon>
        <taxon>campanulids</taxon>
        <taxon>Asterales</taxon>
        <taxon>Asteraceae</taxon>
        <taxon>Asteroideae</taxon>
        <taxon>Anthemideae</taxon>
        <taxon>Artemisiinae</taxon>
        <taxon>Artemisia</taxon>
    </lineage>
</organism>
<evidence type="ECO:0000313" key="5">
    <source>
        <dbReference type="Proteomes" id="UP000245207"/>
    </source>
</evidence>
<keyword evidence="3" id="KW-1133">Transmembrane helix</keyword>
<dbReference type="Gene3D" id="1.20.1110.10">
    <property type="entry name" value="Calcium-transporting ATPase, transmembrane domain"/>
    <property type="match status" value="1"/>
</dbReference>
<dbReference type="EMBL" id="PKPP01000198">
    <property type="protein sequence ID" value="PWA96107.1"/>
    <property type="molecule type" value="Genomic_DNA"/>
</dbReference>
<dbReference type="Proteomes" id="UP000245207">
    <property type="component" value="Unassembled WGS sequence"/>
</dbReference>
<evidence type="ECO:0000256" key="2">
    <source>
        <dbReference type="ARBA" id="ARBA00022842"/>
    </source>
</evidence>
<dbReference type="GO" id="GO:0012505">
    <property type="term" value="C:endomembrane system"/>
    <property type="evidence" value="ECO:0007669"/>
    <property type="project" value="UniProtKB-SubCell"/>
</dbReference>
<keyword evidence="5" id="KW-1185">Reference proteome</keyword>
<keyword evidence="2" id="KW-0460">Magnesium</keyword>
<reference evidence="4 5" key="1">
    <citation type="journal article" date="2018" name="Mol. Plant">
        <title>The genome of Artemisia annua provides insight into the evolution of Asteraceae family and artemisinin biosynthesis.</title>
        <authorList>
            <person name="Shen Q."/>
            <person name="Zhang L."/>
            <person name="Liao Z."/>
            <person name="Wang S."/>
            <person name="Yan T."/>
            <person name="Shi P."/>
            <person name="Liu M."/>
            <person name="Fu X."/>
            <person name="Pan Q."/>
            <person name="Wang Y."/>
            <person name="Lv Z."/>
            <person name="Lu X."/>
            <person name="Zhang F."/>
            <person name="Jiang W."/>
            <person name="Ma Y."/>
            <person name="Chen M."/>
            <person name="Hao X."/>
            <person name="Li L."/>
            <person name="Tang Y."/>
            <person name="Lv G."/>
            <person name="Zhou Y."/>
            <person name="Sun X."/>
            <person name="Brodelius P.E."/>
            <person name="Rose J.K.C."/>
            <person name="Tang K."/>
        </authorList>
    </citation>
    <scope>NUCLEOTIDE SEQUENCE [LARGE SCALE GENOMIC DNA]</scope>
    <source>
        <strain evidence="5">cv. Huhao1</strain>
        <tissue evidence="4">Leaf</tissue>
    </source>
</reference>
<dbReference type="OrthoDB" id="3352408at2759"/>
<accession>A0A2U1QDR3</accession>
<dbReference type="GO" id="GO:0005886">
    <property type="term" value="C:plasma membrane"/>
    <property type="evidence" value="ECO:0007669"/>
    <property type="project" value="TreeGrafter"/>
</dbReference>
<dbReference type="STRING" id="35608.A0A2U1QDR3"/>
<dbReference type="PANTHER" id="PTHR24093:SF369">
    <property type="entry name" value="CALCIUM-TRANSPORTING ATPASE"/>
    <property type="match status" value="1"/>
</dbReference>
<dbReference type="PANTHER" id="PTHR24093">
    <property type="entry name" value="CATION TRANSPORTING ATPASE"/>
    <property type="match status" value="1"/>
</dbReference>
<keyword evidence="3" id="KW-0812">Transmembrane</keyword>
<evidence type="ECO:0000313" key="4">
    <source>
        <dbReference type="EMBL" id="PWA96107.1"/>
    </source>
</evidence>